<evidence type="ECO:0000259" key="4">
    <source>
        <dbReference type="Pfam" id="PF03061"/>
    </source>
</evidence>
<keyword evidence="6" id="KW-1185">Reference proteome</keyword>
<dbReference type="STRING" id="105984.A0A427YBK0"/>
<gene>
    <name evidence="5" type="ORF">EHS24_001084</name>
</gene>
<feature type="region of interest" description="Disordered" evidence="3">
    <location>
        <begin position="153"/>
        <end position="174"/>
    </location>
</feature>
<dbReference type="InterPro" id="IPR006683">
    <property type="entry name" value="Thioestr_dom"/>
</dbReference>
<dbReference type="SUPFAM" id="SSF54637">
    <property type="entry name" value="Thioesterase/thiol ester dehydrase-isomerase"/>
    <property type="match status" value="1"/>
</dbReference>
<dbReference type="Pfam" id="PF03061">
    <property type="entry name" value="4HBT"/>
    <property type="match status" value="1"/>
</dbReference>
<evidence type="ECO:0000256" key="3">
    <source>
        <dbReference type="SAM" id="MobiDB-lite"/>
    </source>
</evidence>
<proteinExistence type="inferred from homology"/>
<comment type="caution">
    <text evidence="5">The sequence shown here is derived from an EMBL/GenBank/DDBJ whole genome shotgun (WGS) entry which is preliminary data.</text>
</comment>
<accession>A0A427YBK0</accession>
<dbReference type="InterPro" id="IPR029069">
    <property type="entry name" value="HotDog_dom_sf"/>
</dbReference>
<sequence length="174" mass="18784">MATMTPSTRDDIENFKRLVQHAPFGAGLALNIAPYATDPIPPLNLRGGRNAEGWRAVYEGVVQPEWGNPMGAMHGAAVAWVVDTCTSAAIVALHTPEFWGPPMTGGVSLTLDTSFFNAAPVGTKIRILVTMERLSPTLANLRCDITEWDTGRRLSSGTHCKTWRPAPSKDKAKA</sequence>
<dbReference type="PANTHER" id="PTHR21660:SF1">
    <property type="entry name" value="ACYL-COENZYME A THIOESTERASE 13"/>
    <property type="match status" value="1"/>
</dbReference>
<evidence type="ECO:0000313" key="5">
    <source>
        <dbReference type="EMBL" id="RSH88539.1"/>
    </source>
</evidence>
<dbReference type="GeneID" id="39585627"/>
<dbReference type="OrthoDB" id="2831072at2759"/>
<dbReference type="Gene3D" id="3.10.129.10">
    <property type="entry name" value="Hotdog Thioesterase"/>
    <property type="match status" value="1"/>
</dbReference>
<evidence type="ECO:0000256" key="2">
    <source>
        <dbReference type="ARBA" id="ARBA00022801"/>
    </source>
</evidence>
<protein>
    <recommendedName>
        <fullName evidence="4">Thioesterase domain-containing protein</fullName>
    </recommendedName>
</protein>
<feature type="domain" description="Thioesterase" evidence="4">
    <location>
        <begin position="70"/>
        <end position="146"/>
    </location>
</feature>
<dbReference type="PANTHER" id="PTHR21660">
    <property type="entry name" value="THIOESTERASE SUPERFAMILY MEMBER-RELATED"/>
    <property type="match status" value="1"/>
</dbReference>
<evidence type="ECO:0000256" key="1">
    <source>
        <dbReference type="ARBA" id="ARBA00008324"/>
    </source>
</evidence>
<reference evidence="5 6" key="1">
    <citation type="submission" date="2018-11" db="EMBL/GenBank/DDBJ databases">
        <title>Genome sequence of Apiotrichum porosum DSM 27194.</title>
        <authorList>
            <person name="Aliyu H."/>
            <person name="Gorte O."/>
            <person name="Ochsenreither K."/>
        </authorList>
    </citation>
    <scope>NUCLEOTIDE SEQUENCE [LARGE SCALE GENOMIC DNA]</scope>
    <source>
        <strain evidence="5 6">DSM 27194</strain>
    </source>
</reference>
<comment type="similarity">
    <text evidence="1">Belongs to the thioesterase PaaI family.</text>
</comment>
<dbReference type="InterPro" id="IPR039298">
    <property type="entry name" value="ACOT13"/>
</dbReference>
<dbReference type="EMBL" id="RSCE01000001">
    <property type="protein sequence ID" value="RSH88539.1"/>
    <property type="molecule type" value="Genomic_DNA"/>
</dbReference>
<dbReference type="RefSeq" id="XP_028480747.1">
    <property type="nucleotide sequence ID" value="XM_028616890.1"/>
</dbReference>
<dbReference type="GO" id="GO:0047617">
    <property type="term" value="F:fatty acyl-CoA hydrolase activity"/>
    <property type="evidence" value="ECO:0007669"/>
    <property type="project" value="InterPro"/>
</dbReference>
<organism evidence="5 6">
    <name type="scientific">Apiotrichum porosum</name>
    <dbReference type="NCBI Taxonomy" id="105984"/>
    <lineage>
        <taxon>Eukaryota</taxon>
        <taxon>Fungi</taxon>
        <taxon>Dikarya</taxon>
        <taxon>Basidiomycota</taxon>
        <taxon>Agaricomycotina</taxon>
        <taxon>Tremellomycetes</taxon>
        <taxon>Trichosporonales</taxon>
        <taxon>Trichosporonaceae</taxon>
        <taxon>Apiotrichum</taxon>
    </lineage>
</organism>
<dbReference type="Proteomes" id="UP000279236">
    <property type="component" value="Unassembled WGS sequence"/>
</dbReference>
<dbReference type="CDD" id="cd03443">
    <property type="entry name" value="PaaI_thioesterase"/>
    <property type="match status" value="1"/>
</dbReference>
<keyword evidence="2" id="KW-0378">Hydrolase</keyword>
<evidence type="ECO:0000313" key="6">
    <source>
        <dbReference type="Proteomes" id="UP000279236"/>
    </source>
</evidence>
<dbReference type="AlphaFoldDB" id="A0A427YBK0"/>
<name>A0A427YBK0_9TREE</name>